<evidence type="ECO:0000313" key="1">
    <source>
        <dbReference type="EMBL" id="CAG8744629.1"/>
    </source>
</evidence>
<organism evidence="1 2">
    <name type="scientific">Racocetra persica</name>
    <dbReference type="NCBI Taxonomy" id="160502"/>
    <lineage>
        <taxon>Eukaryota</taxon>
        <taxon>Fungi</taxon>
        <taxon>Fungi incertae sedis</taxon>
        <taxon>Mucoromycota</taxon>
        <taxon>Glomeromycotina</taxon>
        <taxon>Glomeromycetes</taxon>
        <taxon>Diversisporales</taxon>
        <taxon>Gigasporaceae</taxon>
        <taxon>Racocetra</taxon>
    </lineage>
</organism>
<gene>
    <name evidence="1" type="ORF">RPERSI_LOCUS13523</name>
</gene>
<keyword evidence="2" id="KW-1185">Reference proteome</keyword>
<evidence type="ECO:0000313" key="2">
    <source>
        <dbReference type="Proteomes" id="UP000789920"/>
    </source>
</evidence>
<accession>A0ACA9QDX6</accession>
<protein>
    <submittedName>
        <fullName evidence="1">5637_t:CDS:1</fullName>
    </submittedName>
</protein>
<comment type="caution">
    <text evidence="1">The sequence shown here is derived from an EMBL/GenBank/DDBJ whole genome shotgun (WGS) entry which is preliminary data.</text>
</comment>
<reference evidence="1" key="1">
    <citation type="submission" date="2021-06" db="EMBL/GenBank/DDBJ databases">
        <authorList>
            <person name="Kallberg Y."/>
            <person name="Tangrot J."/>
            <person name="Rosling A."/>
        </authorList>
    </citation>
    <scope>NUCLEOTIDE SEQUENCE</scope>
    <source>
        <strain evidence="1">MA461A</strain>
    </source>
</reference>
<name>A0ACA9QDX6_9GLOM</name>
<sequence length="125" mass="14650">PEQSTLSSQASELDPGYIYLTQLYSTNKELVSKIVLLKKKVKILKEKLETFKKPGTSSLKFLQQLKEAEKETKRVANKKQYKNEMATQKQIAHEAKKIQKQEAQKQKKKKIEHMKAEKQYKQLEK</sequence>
<dbReference type="EMBL" id="CAJVQC010030096">
    <property type="protein sequence ID" value="CAG8744629.1"/>
    <property type="molecule type" value="Genomic_DNA"/>
</dbReference>
<proteinExistence type="predicted"/>
<feature type="non-terminal residue" evidence="1">
    <location>
        <position position="1"/>
    </location>
</feature>
<dbReference type="Proteomes" id="UP000789920">
    <property type="component" value="Unassembled WGS sequence"/>
</dbReference>